<dbReference type="Proteomes" id="UP000017184">
    <property type="component" value="Chromosome"/>
</dbReference>
<evidence type="ECO:0000313" key="2">
    <source>
        <dbReference type="EMBL" id="AGX88171.1"/>
    </source>
</evidence>
<evidence type="ECO:0000313" key="3">
    <source>
        <dbReference type="Proteomes" id="UP000017184"/>
    </source>
</evidence>
<name>U5N9C5_9BURK</name>
<keyword evidence="1" id="KW-0732">Signal</keyword>
<proteinExistence type="predicted"/>
<protein>
    <submittedName>
        <fullName evidence="2">Uncharacterized protein</fullName>
    </submittedName>
</protein>
<feature type="chain" id="PRO_5004662918" evidence="1">
    <location>
        <begin position="26"/>
        <end position="118"/>
    </location>
</feature>
<reference evidence="2" key="1">
    <citation type="journal article" date="2013" name="Genome Biol.">
        <title>Genomic analysis reveals key aspects of prokaryotic symbiosis in the phototrophic consortium "Chlorochromatium aggregatum".</title>
        <authorList>
            <person name="Liu Z."/>
            <person name="Muller J."/>
            <person name="Li T."/>
            <person name="Alvey R.M."/>
            <person name="Vogl K."/>
            <person name="Frigaard N.U."/>
            <person name="Rockwell N.C."/>
            <person name="Boyd E.S."/>
            <person name="Tomsho L.P."/>
            <person name="Schuster S.C."/>
            <person name="Henke P."/>
            <person name="Rohde M."/>
            <person name="Overmann J."/>
            <person name="Bryant D.A."/>
        </authorList>
    </citation>
    <scope>NUCLEOTIDE SEQUENCE [LARGE SCALE GENOMIC DNA]</scope>
    <source>
        <strain evidence="2">CR</strain>
    </source>
</reference>
<dbReference type="KEGG" id="cbx:Cenrod_2100"/>
<organism evidence="2 3">
    <name type="scientific">Candidatus Symbiobacter mobilis CR</name>
    <dbReference type="NCBI Taxonomy" id="946483"/>
    <lineage>
        <taxon>Bacteria</taxon>
        <taxon>Pseudomonadati</taxon>
        <taxon>Pseudomonadota</taxon>
        <taxon>Betaproteobacteria</taxon>
        <taxon>Burkholderiales</taxon>
        <taxon>Comamonadaceae</taxon>
    </lineage>
</organism>
<dbReference type="HOGENOM" id="CLU_2068860_0_0_4"/>
<evidence type="ECO:0000256" key="1">
    <source>
        <dbReference type="SAM" id="SignalP"/>
    </source>
</evidence>
<dbReference type="AlphaFoldDB" id="U5N9C5"/>
<dbReference type="STRING" id="946483.Cenrod_2100"/>
<sequence length="118" mass="11618">MPNLRKTLALAALCGVFCTVSIAVAREAAAISPAASAATAASATAAISATSATSAVAASSSASAPAAPHAADPFAPPPVPHFLLVPSSAPLSMEEMLRQVREAEERAGIRRAPASAAQ</sequence>
<dbReference type="RefSeq" id="WP_022775240.1">
    <property type="nucleotide sequence ID" value="NC_022576.1"/>
</dbReference>
<keyword evidence="3" id="KW-1185">Reference proteome</keyword>
<accession>U5N9C5</accession>
<dbReference type="EMBL" id="CP004885">
    <property type="protein sequence ID" value="AGX88171.1"/>
    <property type="molecule type" value="Genomic_DNA"/>
</dbReference>
<gene>
    <name evidence="2" type="ORF">Cenrod_2100</name>
</gene>
<feature type="signal peptide" evidence="1">
    <location>
        <begin position="1"/>
        <end position="25"/>
    </location>
</feature>